<gene>
    <name evidence="2" type="ORF">AB4Y30_05685</name>
</gene>
<dbReference type="Gene3D" id="3.30.70.100">
    <property type="match status" value="1"/>
</dbReference>
<dbReference type="GO" id="GO:0004497">
    <property type="term" value="F:monooxygenase activity"/>
    <property type="evidence" value="ECO:0007669"/>
    <property type="project" value="UniProtKB-KW"/>
</dbReference>
<dbReference type="EMBL" id="CP162599">
    <property type="protein sequence ID" value="XDK33844.1"/>
    <property type="molecule type" value="Genomic_DNA"/>
</dbReference>
<protein>
    <submittedName>
        <fullName evidence="2">Antibiotic biosynthesis monooxygenase</fullName>
        <ecNumber evidence="2">1.14.-.-</ecNumber>
    </submittedName>
</protein>
<keyword evidence="2" id="KW-0503">Monooxygenase</keyword>
<feature type="domain" description="ABM" evidence="1">
    <location>
        <begin position="66"/>
        <end position="160"/>
    </location>
</feature>
<reference evidence="2" key="1">
    <citation type="submission" date="2024-07" db="EMBL/GenBank/DDBJ databases">
        <title>Halotolerant mesophilic bacterium Ornithinibacillus sp. 4-3, sp. nov., isolated from soil.</title>
        <authorList>
            <person name="Sidarenka A.V."/>
            <person name="Guliayeva D.E."/>
            <person name="Leanovich S.I."/>
            <person name="Hileuskaya K.S."/>
            <person name="Akhremchuk A.E."/>
            <person name="Sikolenko M.A."/>
            <person name="Valentovich L.N."/>
        </authorList>
    </citation>
    <scope>NUCLEOTIDE SEQUENCE</scope>
    <source>
        <strain evidence="2">4-3</strain>
    </source>
</reference>
<dbReference type="AlphaFoldDB" id="A0AB39HT00"/>
<dbReference type="EC" id="1.14.-.-" evidence="2"/>
<dbReference type="PROSITE" id="PS51725">
    <property type="entry name" value="ABM"/>
    <property type="match status" value="1"/>
</dbReference>
<dbReference type="PANTHER" id="PTHR34474">
    <property type="entry name" value="SIGNAL TRANSDUCTION PROTEIN TRAP"/>
    <property type="match status" value="1"/>
</dbReference>
<dbReference type="SUPFAM" id="SSF54909">
    <property type="entry name" value="Dimeric alpha+beta barrel"/>
    <property type="match status" value="1"/>
</dbReference>
<dbReference type="InterPro" id="IPR050404">
    <property type="entry name" value="Heme-degrading_MO"/>
</dbReference>
<dbReference type="PANTHER" id="PTHR34474:SF2">
    <property type="entry name" value="SIGNAL TRANSDUCTION PROTEIN TRAP"/>
    <property type="match status" value="1"/>
</dbReference>
<keyword evidence="2" id="KW-0560">Oxidoreductase</keyword>
<sequence length="165" mass="19269">MKAFMTTGTFSFLIKLLDKYPHISFSLMSNATNTLLYYENEKKNVFASGRAYEVLTMSGQMQKEGYVSMNHIPVADEGKPVFEDHFKRNLSSLQNFLGFQTFRLLKPRKGNMYVVITQWNSEKSFKLWKSSESYTQLHDPTKTMPPAYFLERPFHATYTMTILEE</sequence>
<name>A0AB39HT00_9BACI</name>
<evidence type="ECO:0000259" key="1">
    <source>
        <dbReference type="PROSITE" id="PS51725"/>
    </source>
</evidence>
<dbReference type="Pfam" id="PF03992">
    <property type="entry name" value="ABM"/>
    <property type="match status" value="1"/>
</dbReference>
<dbReference type="InterPro" id="IPR007138">
    <property type="entry name" value="ABM_dom"/>
</dbReference>
<accession>A0AB39HT00</accession>
<proteinExistence type="predicted"/>
<dbReference type="RefSeq" id="WP_368654522.1">
    <property type="nucleotide sequence ID" value="NZ_CP162599.1"/>
</dbReference>
<dbReference type="InterPro" id="IPR011008">
    <property type="entry name" value="Dimeric_a/b-barrel"/>
</dbReference>
<evidence type="ECO:0000313" key="2">
    <source>
        <dbReference type="EMBL" id="XDK33844.1"/>
    </source>
</evidence>
<organism evidence="2">
    <name type="scientific">Ornithinibacillus sp. 4-3</name>
    <dbReference type="NCBI Taxonomy" id="3231488"/>
    <lineage>
        <taxon>Bacteria</taxon>
        <taxon>Bacillati</taxon>
        <taxon>Bacillota</taxon>
        <taxon>Bacilli</taxon>
        <taxon>Bacillales</taxon>
        <taxon>Bacillaceae</taxon>
        <taxon>Ornithinibacillus</taxon>
    </lineage>
</organism>